<accession>A0A0F9SJT7</accession>
<dbReference type="InterPro" id="IPR021815">
    <property type="entry name" value="TsiV"/>
</dbReference>
<comment type="caution">
    <text evidence="1">The sequence shown here is derived from an EMBL/GenBank/DDBJ whole genome shotgun (WGS) entry which is preliminary data.</text>
</comment>
<organism evidence="1">
    <name type="scientific">marine sediment metagenome</name>
    <dbReference type="NCBI Taxonomy" id="412755"/>
    <lineage>
        <taxon>unclassified sequences</taxon>
        <taxon>metagenomes</taxon>
        <taxon>ecological metagenomes</taxon>
    </lineage>
</organism>
<proteinExistence type="predicted"/>
<dbReference type="Pfam" id="PF11876">
    <property type="entry name" value="TsiV"/>
    <property type="match status" value="1"/>
</dbReference>
<dbReference type="EMBL" id="LAZR01000430">
    <property type="protein sequence ID" value="KKN69240.1"/>
    <property type="molecule type" value="Genomic_DNA"/>
</dbReference>
<evidence type="ECO:0008006" key="2">
    <source>
        <dbReference type="Google" id="ProtNLM"/>
    </source>
</evidence>
<protein>
    <recommendedName>
        <fullName evidence="2">DUF3396 domain-containing protein</fullName>
    </recommendedName>
</protein>
<sequence length="374" mass="43086">MDPLEKLAQQAPGLEFELPDGTPVIRLGLVATLYFREGYTTAVKEKIVECFERFYEEFETHLNWQVASRPQKLSRQQFERHRDAILCSEPNEQCEWHLSSARDAKEAGVYSLSVLGSYLAHGDKKRSYIKITFPCSSRNTQEDFTCYHKWLLFLCAQLNVEHGYGGLSLAMPYDYDQYMPIEYQLAERFSGLEVDSMPHSFKRELLDYVKGVNWYTVLGQTFVDRLGGEEIIRRSLAAAPNIEYFNYDNGLIIRAGEYPALGAQEDGLPRAYVAVNRVVKPVRIPNPDQLHSYSPYGDCFDEESTRQWYARFDQDESVAQPTRIAGGKSCSHSGYWFTPAKQHSRRYFQRGDILPVIEDSSWGGTFWYWADGDN</sequence>
<name>A0A0F9SJT7_9ZZZZ</name>
<reference evidence="1" key="1">
    <citation type="journal article" date="2015" name="Nature">
        <title>Complex archaea that bridge the gap between prokaryotes and eukaryotes.</title>
        <authorList>
            <person name="Spang A."/>
            <person name="Saw J.H."/>
            <person name="Jorgensen S.L."/>
            <person name="Zaremba-Niedzwiedzka K."/>
            <person name="Martijn J."/>
            <person name="Lind A.E."/>
            <person name="van Eijk R."/>
            <person name="Schleper C."/>
            <person name="Guy L."/>
            <person name="Ettema T.J."/>
        </authorList>
    </citation>
    <scope>NUCLEOTIDE SEQUENCE</scope>
</reference>
<gene>
    <name evidence="1" type="ORF">LCGC14_0443290</name>
</gene>
<evidence type="ECO:0000313" key="1">
    <source>
        <dbReference type="EMBL" id="KKN69240.1"/>
    </source>
</evidence>
<dbReference type="AlphaFoldDB" id="A0A0F9SJT7"/>